<dbReference type="AlphaFoldDB" id="A0A438KBN9"/>
<name>A0A438KBN9_VITVI</name>
<feature type="compositionally biased region" description="Polar residues" evidence="1">
    <location>
        <begin position="70"/>
        <end position="86"/>
    </location>
</feature>
<reference evidence="2 3" key="1">
    <citation type="journal article" date="2018" name="PLoS Genet.">
        <title>Population sequencing reveals clonal diversity and ancestral inbreeding in the grapevine cultivar Chardonnay.</title>
        <authorList>
            <person name="Roach M.J."/>
            <person name="Johnson D.L."/>
            <person name="Bohlmann J."/>
            <person name="van Vuuren H.J."/>
            <person name="Jones S.J."/>
            <person name="Pretorius I.S."/>
            <person name="Schmidt S.A."/>
            <person name="Borneman A.R."/>
        </authorList>
    </citation>
    <scope>NUCLEOTIDE SEQUENCE [LARGE SCALE GENOMIC DNA]</scope>
    <source>
        <strain evidence="3">cv. Chardonnay</strain>
        <tissue evidence="2">Leaf</tissue>
    </source>
</reference>
<feature type="compositionally biased region" description="Low complexity" evidence="1">
    <location>
        <begin position="60"/>
        <end position="69"/>
    </location>
</feature>
<evidence type="ECO:0000313" key="3">
    <source>
        <dbReference type="Proteomes" id="UP000288805"/>
    </source>
</evidence>
<evidence type="ECO:0000313" key="2">
    <source>
        <dbReference type="EMBL" id="RVX18614.1"/>
    </source>
</evidence>
<gene>
    <name evidence="2" type="ORF">CK203_006733</name>
</gene>
<feature type="compositionally biased region" description="Basic and acidic residues" evidence="1">
    <location>
        <begin position="87"/>
        <end position="101"/>
    </location>
</feature>
<feature type="region of interest" description="Disordered" evidence="1">
    <location>
        <begin position="1"/>
        <end position="101"/>
    </location>
</feature>
<dbReference type="Proteomes" id="UP000288805">
    <property type="component" value="Unassembled WGS sequence"/>
</dbReference>
<dbReference type="EMBL" id="QGNW01000011">
    <property type="protein sequence ID" value="RVX18614.1"/>
    <property type="molecule type" value="Genomic_DNA"/>
</dbReference>
<evidence type="ECO:0000256" key="1">
    <source>
        <dbReference type="SAM" id="MobiDB-lite"/>
    </source>
</evidence>
<organism evidence="2 3">
    <name type="scientific">Vitis vinifera</name>
    <name type="common">Grape</name>
    <dbReference type="NCBI Taxonomy" id="29760"/>
    <lineage>
        <taxon>Eukaryota</taxon>
        <taxon>Viridiplantae</taxon>
        <taxon>Streptophyta</taxon>
        <taxon>Embryophyta</taxon>
        <taxon>Tracheophyta</taxon>
        <taxon>Spermatophyta</taxon>
        <taxon>Magnoliopsida</taxon>
        <taxon>eudicotyledons</taxon>
        <taxon>Gunneridae</taxon>
        <taxon>Pentapetalae</taxon>
        <taxon>rosids</taxon>
        <taxon>Vitales</taxon>
        <taxon>Vitaceae</taxon>
        <taxon>Viteae</taxon>
        <taxon>Vitis</taxon>
    </lineage>
</organism>
<proteinExistence type="predicted"/>
<sequence length="149" mass="16250">MEEEKAAAYYDELTRKGEGPLDLNKGLVSAPNRPHPPRLRRPVHFSATSSALPVPPRPPSLRSKLSSNPFRTSSKRTQIMRRNSSKFSDRSERDSRVSDRNDKFQEIGIAIRAGEAGAVKGEAEAGTGGVEAETGGVVIDHLVGIEEEE</sequence>
<feature type="compositionally biased region" description="Basic and acidic residues" evidence="1">
    <location>
        <begin position="1"/>
        <end position="19"/>
    </location>
</feature>
<comment type="caution">
    <text evidence="2">The sequence shown here is derived from an EMBL/GenBank/DDBJ whole genome shotgun (WGS) entry which is preliminary data.</text>
</comment>
<accession>A0A438KBN9</accession>
<protein>
    <submittedName>
        <fullName evidence="2">Uncharacterized protein</fullName>
    </submittedName>
</protein>